<dbReference type="PROSITE" id="PS50043">
    <property type="entry name" value="HTH_LUXR_2"/>
    <property type="match status" value="1"/>
</dbReference>
<comment type="caution">
    <text evidence="2">The sequence shown here is derived from an EMBL/GenBank/DDBJ whole genome shotgun (WGS) entry which is preliminary data.</text>
</comment>
<dbReference type="EMBL" id="JAAXLS010000063">
    <property type="protein sequence ID" value="NKQ58692.1"/>
    <property type="molecule type" value="Genomic_DNA"/>
</dbReference>
<dbReference type="PANTHER" id="PTHR47691">
    <property type="entry name" value="REGULATOR-RELATED"/>
    <property type="match status" value="1"/>
</dbReference>
<proteinExistence type="predicted"/>
<keyword evidence="3" id="KW-1185">Reference proteome</keyword>
<feature type="domain" description="HTH luxR-type" evidence="1">
    <location>
        <begin position="700"/>
        <end position="765"/>
    </location>
</feature>
<dbReference type="Gene3D" id="1.25.40.10">
    <property type="entry name" value="Tetratricopeptide repeat domain"/>
    <property type="match status" value="1"/>
</dbReference>
<dbReference type="InterPro" id="IPR011990">
    <property type="entry name" value="TPR-like_helical_dom_sf"/>
</dbReference>
<sequence>MPEPPRPSGSLPAELTSFVGRRRELAETKRLLTQSRLVTLTGMGGVGKTRLALRAGAGMRRAFPDGVWFVPLAELREPAMLSAAIATALGLTDSATANVAGLAEYLDDKRLLLILDNCEHVLHACAVLTAKLLSAAHGVRILATSRQILRADGEQILTVPPLSVPEGDGGESPGHSESVTLFADRAAAVQPGFQVDARNREDVVRLCQRLDGIPLAIELAAVRLRVLSLEQVLHRLDNRFRLLTTGSRTVLPRQRTLEATVEWSYELCTPQEQAVWRAVSVLPGGFDLDAAEIVCTVDGVEPGDVLDLIAALVDKSVLTRRDGTFGRTAWYRMLETVREYGQLKLAESGREPEVRARHVEYCLRLARQYRAESFGPAQLDWIRRLRREHAILRAALDHCLHDATKVRHATEIAASLWDFWYAAGFLVEGHHWIRQALALDTEPTPARARALGACAFMSAQFGEPDAAWGSLNELAVLAERFDDDLLRAGHAQVSGLVRFYSGDALGGREAMERALRGYRAAGDEFQVFNTLVLLSSVTFFLADPDGARYAEEALSLAVRCGADWSKTYALWAVAVHAWRAGAPQRATALLREAIAMRLSDRTQLAFAIGALAWCAQAMGQHERAAGLLGAAQAVWLLSGARVAESRPYQTLNEQCAERSRAALGAQAYQAAFDAAASFGPDEAISFALAEKAGKPRTVERRSSPGGLTRREREIAELVAEGLSNRAIATRLVIAQRTAETHVENILAKLGFTSRAQIAAWLAEHRGNAV</sequence>
<evidence type="ECO:0000259" key="1">
    <source>
        <dbReference type="PROSITE" id="PS50043"/>
    </source>
</evidence>
<dbReference type="Pfam" id="PF25872">
    <property type="entry name" value="HTH_77"/>
    <property type="match status" value="1"/>
</dbReference>
<name>A0ABX1JFX5_9PSEU</name>
<dbReference type="InterPro" id="IPR000792">
    <property type="entry name" value="Tscrpt_reg_LuxR_C"/>
</dbReference>
<dbReference type="SUPFAM" id="SSF52540">
    <property type="entry name" value="P-loop containing nucleoside triphosphate hydrolases"/>
    <property type="match status" value="1"/>
</dbReference>
<dbReference type="PRINTS" id="PR00038">
    <property type="entry name" value="HTHLUXR"/>
</dbReference>
<dbReference type="RefSeq" id="WP_168522770.1">
    <property type="nucleotide sequence ID" value="NZ_JAAXLS010000063.1"/>
</dbReference>
<dbReference type="Pfam" id="PF00196">
    <property type="entry name" value="GerE"/>
    <property type="match status" value="1"/>
</dbReference>
<dbReference type="SUPFAM" id="SSF48452">
    <property type="entry name" value="TPR-like"/>
    <property type="match status" value="1"/>
</dbReference>
<dbReference type="Proteomes" id="UP000715441">
    <property type="component" value="Unassembled WGS sequence"/>
</dbReference>
<protein>
    <submittedName>
        <fullName evidence="2">ATPase</fullName>
    </submittedName>
</protein>
<reference evidence="2 3" key="1">
    <citation type="submission" date="2020-04" db="EMBL/GenBank/DDBJ databases">
        <title>Novel species.</title>
        <authorList>
            <person name="Teo W.F.A."/>
            <person name="Lipun K."/>
            <person name="Srisuk N."/>
            <person name="Duangmal K."/>
        </authorList>
    </citation>
    <scope>NUCLEOTIDE SEQUENCE [LARGE SCALE GENOMIC DNA]</scope>
    <source>
        <strain evidence="2 3">K13G38</strain>
    </source>
</reference>
<dbReference type="PANTHER" id="PTHR47691:SF3">
    <property type="entry name" value="HTH-TYPE TRANSCRIPTIONAL REGULATOR RV0890C-RELATED"/>
    <property type="match status" value="1"/>
</dbReference>
<dbReference type="InterPro" id="IPR027417">
    <property type="entry name" value="P-loop_NTPase"/>
</dbReference>
<dbReference type="InterPro" id="IPR002182">
    <property type="entry name" value="NB-ARC"/>
</dbReference>
<dbReference type="InterPro" id="IPR036388">
    <property type="entry name" value="WH-like_DNA-bd_sf"/>
</dbReference>
<dbReference type="InterPro" id="IPR058852">
    <property type="entry name" value="HTH_77"/>
</dbReference>
<gene>
    <name evidence="2" type="ORF">HFP15_38195</name>
</gene>
<dbReference type="InterPro" id="IPR016032">
    <property type="entry name" value="Sig_transdc_resp-reg_C-effctor"/>
</dbReference>
<dbReference type="Gene3D" id="1.10.10.10">
    <property type="entry name" value="Winged helix-like DNA-binding domain superfamily/Winged helix DNA-binding domain"/>
    <property type="match status" value="1"/>
</dbReference>
<evidence type="ECO:0000313" key="3">
    <source>
        <dbReference type="Proteomes" id="UP000715441"/>
    </source>
</evidence>
<dbReference type="Pfam" id="PF00931">
    <property type="entry name" value="NB-ARC"/>
    <property type="match status" value="1"/>
</dbReference>
<dbReference type="CDD" id="cd06170">
    <property type="entry name" value="LuxR_C_like"/>
    <property type="match status" value="1"/>
</dbReference>
<organism evidence="2 3">
    <name type="scientific">Amycolatopsis acididurans</name>
    <dbReference type="NCBI Taxonomy" id="2724524"/>
    <lineage>
        <taxon>Bacteria</taxon>
        <taxon>Bacillati</taxon>
        <taxon>Actinomycetota</taxon>
        <taxon>Actinomycetes</taxon>
        <taxon>Pseudonocardiales</taxon>
        <taxon>Pseudonocardiaceae</taxon>
        <taxon>Amycolatopsis</taxon>
    </lineage>
</organism>
<dbReference type="SMART" id="SM00421">
    <property type="entry name" value="HTH_LUXR"/>
    <property type="match status" value="1"/>
</dbReference>
<dbReference type="PRINTS" id="PR00364">
    <property type="entry name" value="DISEASERSIST"/>
</dbReference>
<dbReference type="SUPFAM" id="SSF46894">
    <property type="entry name" value="C-terminal effector domain of the bipartite response regulators"/>
    <property type="match status" value="1"/>
</dbReference>
<dbReference type="Gene3D" id="3.40.50.300">
    <property type="entry name" value="P-loop containing nucleotide triphosphate hydrolases"/>
    <property type="match status" value="1"/>
</dbReference>
<evidence type="ECO:0000313" key="2">
    <source>
        <dbReference type="EMBL" id="NKQ58692.1"/>
    </source>
</evidence>
<accession>A0ABX1JFX5</accession>